<dbReference type="VEuPathDB" id="VectorBase:AMEC022135"/>
<evidence type="ECO:0000313" key="1">
    <source>
        <dbReference type="EnsemblMetazoa" id="AMEC022135-PA"/>
    </source>
</evidence>
<name>A0A182UKL9_9DIPT</name>
<protein>
    <submittedName>
        <fullName evidence="1">Uncharacterized protein</fullName>
    </submittedName>
</protein>
<reference evidence="2" key="1">
    <citation type="submission" date="2014-01" db="EMBL/GenBank/DDBJ databases">
        <title>The Genome Sequence of Anopheles melas CM1001059_A (V2).</title>
        <authorList>
            <consortium name="The Broad Institute Genomics Platform"/>
            <person name="Neafsey D.E."/>
            <person name="Besansky N."/>
            <person name="Howell P."/>
            <person name="Walton C."/>
            <person name="Young S.K."/>
            <person name="Zeng Q."/>
            <person name="Gargeya S."/>
            <person name="Fitzgerald M."/>
            <person name="Haas B."/>
            <person name="Abouelleil A."/>
            <person name="Allen A.W."/>
            <person name="Alvarado L."/>
            <person name="Arachchi H.M."/>
            <person name="Berlin A.M."/>
            <person name="Chapman S.B."/>
            <person name="Gainer-Dewar J."/>
            <person name="Goldberg J."/>
            <person name="Griggs A."/>
            <person name="Gujja S."/>
            <person name="Hansen M."/>
            <person name="Howarth C."/>
            <person name="Imamovic A."/>
            <person name="Ireland A."/>
            <person name="Larimer J."/>
            <person name="McCowan C."/>
            <person name="Murphy C."/>
            <person name="Pearson M."/>
            <person name="Poon T.W."/>
            <person name="Priest M."/>
            <person name="Roberts A."/>
            <person name="Saif S."/>
            <person name="Shea T."/>
            <person name="Sisk P."/>
            <person name="Sykes S."/>
            <person name="Wortman J."/>
            <person name="Nusbaum C."/>
            <person name="Birren B."/>
        </authorList>
    </citation>
    <scope>NUCLEOTIDE SEQUENCE [LARGE SCALE GENOMIC DNA]</scope>
    <source>
        <strain evidence="2">CM1001059</strain>
    </source>
</reference>
<reference evidence="1" key="2">
    <citation type="submission" date="2020-05" db="UniProtKB">
        <authorList>
            <consortium name="EnsemblMetazoa"/>
        </authorList>
    </citation>
    <scope>IDENTIFICATION</scope>
    <source>
        <strain evidence="1">CM1001059</strain>
    </source>
</reference>
<organism evidence="1 2">
    <name type="scientific">Anopheles melas</name>
    <dbReference type="NCBI Taxonomy" id="34690"/>
    <lineage>
        <taxon>Eukaryota</taxon>
        <taxon>Metazoa</taxon>
        <taxon>Ecdysozoa</taxon>
        <taxon>Arthropoda</taxon>
        <taxon>Hexapoda</taxon>
        <taxon>Insecta</taxon>
        <taxon>Pterygota</taxon>
        <taxon>Neoptera</taxon>
        <taxon>Endopterygota</taxon>
        <taxon>Diptera</taxon>
        <taxon>Nematocera</taxon>
        <taxon>Culicoidea</taxon>
        <taxon>Culicidae</taxon>
        <taxon>Anophelinae</taxon>
        <taxon>Anopheles</taxon>
    </lineage>
</organism>
<proteinExistence type="predicted"/>
<accession>A0A182UKL9</accession>
<dbReference type="EnsemblMetazoa" id="AMEC022135-RA">
    <property type="protein sequence ID" value="AMEC022135-PA"/>
    <property type="gene ID" value="AMEC022135"/>
</dbReference>
<dbReference type="AlphaFoldDB" id="A0A182UKL9"/>
<sequence>MNSGAATAYTLITESFRLSSTVSTDGVGQVGSVIAQQREYRAPVGRRSDVGEGGKVALQRRQIGTDVCGRVGESAANRVYDAIQIRRNARLFAQRKGHPVRQIEHVLVGDGNALDRTVHGVLQQRYGGSQQMQPLHQVRYQRAAHVAGDDRRCEGAVHADRSLRITCPLLQADERHIQCGQRFADVLETVLKLLDQWLADQHDQRGGDIRHSVRHVRARIGNGGQCRPEHCVHIAAGIAGERINAADDGGSQRLEVFRHRLHRAEHFVQQRQVVADGKAERGIVHHGDGSVRFGGGEPNPGRATDGCAQRKLWPWLCGDALHIGVSLTFTSPDYGIPNTVYGTVRLLTSVSDAANYLDTLAAPQLVPANITQTTFNLSNVVQLLQQTGSAIAQDGNSVASAVTNLTQSTSGDPAALFDAANQTIQSVLDHITQLLPSVNFNLTALIGTSVPDQLADGFGRIELRLITLRTQLGTLNFAILAAIAAAGTTSPIPTDILAKYITLRKVYDVLECARKLRAFLPVLRYTLNNSIKDMVEADPYLAHLVATVLQPLSAANEGYYSALKGGVRDLAAFYALVEESTLLLAVYNVMGLGTLIDIMLGKFNTPLANVTQDVAAVALQLQNYLDAVKGMVGLSDPQVISITESKLTVALIHTLIDSGPYSRYCFKKYKDQVTDLLNYLLEESSICIDREIPRLGNLGPAVQSVLDVSAYDFEDINDWLTICDGLQEPANQNLCVTTITQTYTRLGDDFADKYALLYVLTTTEVNASKQRVKICIDLSRR</sequence>
<dbReference type="Proteomes" id="UP000075902">
    <property type="component" value="Unassembled WGS sequence"/>
</dbReference>
<keyword evidence="2" id="KW-1185">Reference proteome</keyword>
<evidence type="ECO:0000313" key="2">
    <source>
        <dbReference type="Proteomes" id="UP000075902"/>
    </source>
</evidence>